<dbReference type="CDD" id="cd16916">
    <property type="entry name" value="HATPase_CheA-like"/>
    <property type="match status" value="1"/>
</dbReference>
<dbReference type="STRING" id="1760988.SAMN02949497_1419"/>
<dbReference type="InterPro" id="IPR036097">
    <property type="entry name" value="HisK_dim/P_sf"/>
</dbReference>
<dbReference type="InterPro" id="IPR004358">
    <property type="entry name" value="Sig_transdc_His_kin-like_C"/>
</dbReference>
<evidence type="ECO:0000313" key="17">
    <source>
        <dbReference type="Proteomes" id="UP000192923"/>
    </source>
</evidence>
<dbReference type="EC" id="2.7.13.3" evidence="2"/>
<dbReference type="PROSITE" id="PS50894">
    <property type="entry name" value="HPT"/>
    <property type="match status" value="1"/>
</dbReference>
<reference evidence="16 17" key="1">
    <citation type="submission" date="2016-12" db="EMBL/GenBank/DDBJ databases">
        <authorList>
            <person name="Song W.-J."/>
            <person name="Kurnit D.M."/>
        </authorList>
    </citation>
    <scope>NUCLEOTIDE SEQUENCE [LARGE SCALE GENOMIC DNA]</scope>
    <source>
        <strain evidence="16 17">175</strain>
    </source>
</reference>
<dbReference type="InterPro" id="IPR036890">
    <property type="entry name" value="HATPase_C_sf"/>
</dbReference>
<dbReference type="CDD" id="cd00731">
    <property type="entry name" value="CheA_reg"/>
    <property type="match status" value="1"/>
</dbReference>
<dbReference type="InterPro" id="IPR037006">
    <property type="entry name" value="CheA-like_homodim_sf"/>
</dbReference>
<sequence>MAIDLAQFHQVFFEESLEGLAIMESGLLGLETGDADPEAINAIFRAAHSMKGGSATFGFTAVADFAHHLETLLDEMREGRRPVTAQAVEALLGSVDCLRDMLGASQSGRPVDRAAVAIHQAALERLLADDAVGAPTPVPVPVPALAADRDEGWQIVFSPHRDLFRSGNDPARIFRELAGLGRLEVDAELGFLPSADEMDIEDCYLAWELKLYGKVARADIDEAFAWVEDHCDLAVRSLAELAALAAAAVPVPAPQEAASMAAAVQSASVPQPETGTKNAGGGSIRVDTAKIDQLINLCGELVITQSMLGLLGETFTMDRLEQLQNGLAQLERHTRALQESVMNIRMLPISFVFSRMPRLVHDISGKLGKRVELRLMGEQTELDKTVIEQIADPLMHLVRNSLDHGIEAPHERVAAGKPDTGLVLLNAYHRGGNIVIEVSDDGRGLDASRIFAKAVERGLLEPQAHPPPAQLYDLIFHPGFSTAEQVTEVSGRGVGMDVVRRNIEALGGRIELKTQPGQGSTFSIHLPLTLAILDGQTVAVGKEIYIAPLVSIIESISLTEDKLNTFTGKGETFRLRGEYLPIIRLHEVFGVEGGHAVKLTDGLLMVVEGQGLKCGLFVDNVLSQQQVVIKSLEENYRRVEGISGATILGDGSVALILDIPGLVRLARQERPAQTRH</sequence>
<dbReference type="FunFam" id="2.30.30.40:FF:000048">
    <property type="entry name" value="Chemotaxis protein CheA, putative"/>
    <property type="match status" value="1"/>
</dbReference>
<dbReference type="InterPro" id="IPR002545">
    <property type="entry name" value="CheW-lke_dom"/>
</dbReference>
<dbReference type="Pfam" id="PF01584">
    <property type="entry name" value="CheW"/>
    <property type="match status" value="1"/>
</dbReference>
<dbReference type="Pfam" id="PF02895">
    <property type="entry name" value="H-kinase_dim"/>
    <property type="match status" value="1"/>
</dbReference>
<dbReference type="GO" id="GO:0005737">
    <property type="term" value="C:cytoplasm"/>
    <property type="evidence" value="ECO:0007669"/>
    <property type="project" value="InterPro"/>
</dbReference>
<evidence type="ECO:0000256" key="10">
    <source>
        <dbReference type="ARBA" id="ARBA00023012"/>
    </source>
</evidence>
<evidence type="ECO:0000259" key="15">
    <source>
        <dbReference type="PROSITE" id="PS50894"/>
    </source>
</evidence>
<dbReference type="SUPFAM" id="SSF47226">
    <property type="entry name" value="Histidine-containing phosphotransfer domain, HPT domain"/>
    <property type="match status" value="1"/>
</dbReference>
<gene>
    <name evidence="16" type="ORF">SAMN02949497_1419</name>
</gene>
<dbReference type="Pfam" id="PF01627">
    <property type="entry name" value="Hpt"/>
    <property type="match status" value="1"/>
</dbReference>
<keyword evidence="17" id="KW-1185">Reference proteome</keyword>
<keyword evidence="5 12" id="KW-0597">Phosphoprotein</keyword>
<dbReference type="EMBL" id="FXAM01000001">
    <property type="protein sequence ID" value="SMF94112.1"/>
    <property type="molecule type" value="Genomic_DNA"/>
</dbReference>
<feature type="domain" description="Histidine kinase" evidence="13">
    <location>
        <begin position="318"/>
        <end position="530"/>
    </location>
</feature>
<keyword evidence="9" id="KW-0067">ATP-binding</keyword>
<comment type="function">
    <text evidence="11">Involved in the transmission of sensory signals from the chemoreceptors to the flagellar motors. CheA is autophosphorylated; it can transfer its phosphate group to either CheB or CheY.</text>
</comment>
<evidence type="ECO:0000259" key="14">
    <source>
        <dbReference type="PROSITE" id="PS50851"/>
    </source>
</evidence>
<protein>
    <recommendedName>
        <fullName evidence="3">Chemotaxis protein CheA</fullName>
        <ecNumber evidence="2">2.7.13.3</ecNumber>
    </recommendedName>
</protein>
<dbReference type="RefSeq" id="WP_085211202.1">
    <property type="nucleotide sequence ID" value="NZ_FXAM01000001.1"/>
</dbReference>
<dbReference type="PRINTS" id="PR00344">
    <property type="entry name" value="BCTRLSENSOR"/>
</dbReference>
<comment type="catalytic activity">
    <reaction evidence="1">
        <text>ATP + protein L-histidine = ADP + protein N-phospho-L-histidine.</text>
        <dbReference type="EC" id="2.7.13.3"/>
    </reaction>
</comment>
<dbReference type="Gene3D" id="2.30.30.40">
    <property type="entry name" value="SH3 Domains"/>
    <property type="match status" value="1"/>
</dbReference>
<evidence type="ECO:0000259" key="13">
    <source>
        <dbReference type="PROSITE" id="PS50109"/>
    </source>
</evidence>
<keyword evidence="6" id="KW-0808">Transferase</keyword>
<keyword evidence="4" id="KW-0145">Chemotaxis</keyword>
<dbReference type="GO" id="GO:0005524">
    <property type="term" value="F:ATP binding"/>
    <property type="evidence" value="ECO:0007669"/>
    <property type="project" value="UniProtKB-KW"/>
</dbReference>
<evidence type="ECO:0000256" key="11">
    <source>
        <dbReference type="ARBA" id="ARBA00035100"/>
    </source>
</evidence>
<dbReference type="SMART" id="SM00073">
    <property type="entry name" value="HPT"/>
    <property type="match status" value="1"/>
</dbReference>
<feature type="domain" description="HPt" evidence="15">
    <location>
        <begin position="1"/>
        <end position="105"/>
    </location>
</feature>
<accession>A0A1Y6D0N2</accession>
<proteinExistence type="predicted"/>
<evidence type="ECO:0000256" key="6">
    <source>
        <dbReference type="ARBA" id="ARBA00022679"/>
    </source>
</evidence>
<keyword evidence="7" id="KW-0547">Nucleotide-binding</keyword>
<feature type="domain" description="CheW-like" evidence="14">
    <location>
        <begin position="532"/>
        <end position="668"/>
    </location>
</feature>
<evidence type="ECO:0000256" key="9">
    <source>
        <dbReference type="ARBA" id="ARBA00022840"/>
    </source>
</evidence>
<keyword evidence="10" id="KW-0902">Two-component regulatory system</keyword>
<dbReference type="PROSITE" id="PS50851">
    <property type="entry name" value="CHEW"/>
    <property type="match status" value="1"/>
</dbReference>
<dbReference type="SMART" id="SM00387">
    <property type="entry name" value="HATPase_c"/>
    <property type="match status" value="1"/>
</dbReference>
<evidence type="ECO:0000256" key="4">
    <source>
        <dbReference type="ARBA" id="ARBA00022500"/>
    </source>
</evidence>
<dbReference type="InterPro" id="IPR036061">
    <property type="entry name" value="CheW-like_dom_sf"/>
</dbReference>
<dbReference type="Proteomes" id="UP000192923">
    <property type="component" value="Unassembled WGS sequence"/>
</dbReference>
<dbReference type="SUPFAM" id="SSF47384">
    <property type="entry name" value="Homodimeric domain of signal transducing histidine kinase"/>
    <property type="match status" value="1"/>
</dbReference>
<dbReference type="CDD" id="cd00088">
    <property type="entry name" value="HPT"/>
    <property type="match status" value="1"/>
</dbReference>
<dbReference type="InterPro" id="IPR051315">
    <property type="entry name" value="Bact_Chemotaxis_CheA"/>
</dbReference>
<evidence type="ECO:0000256" key="12">
    <source>
        <dbReference type="PROSITE-ProRule" id="PRU00110"/>
    </source>
</evidence>
<dbReference type="InterPro" id="IPR036641">
    <property type="entry name" value="HPT_dom_sf"/>
</dbReference>
<name>A0A1Y6D0N2_9GAMM</name>
<dbReference type="SUPFAM" id="SSF55874">
    <property type="entry name" value="ATPase domain of HSP90 chaperone/DNA topoisomerase II/histidine kinase"/>
    <property type="match status" value="1"/>
</dbReference>
<dbReference type="FunFam" id="3.30.565.10:FF:000016">
    <property type="entry name" value="Chemotaxis protein CheA, putative"/>
    <property type="match status" value="1"/>
</dbReference>
<dbReference type="SMART" id="SM00260">
    <property type="entry name" value="CheW"/>
    <property type="match status" value="1"/>
</dbReference>
<evidence type="ECO:0000256" key="2">
    <source>
        <dbReference type="ARBA" id="ARBA00012438"/>
    </source>
</evidence>
<evidence type="ECO:0000313" key="16">
    <source>
        <dbReference type="EMBL" id="SMF94112.1"/>
    </source>
</evidence>
<dbReference type="Gene3D" id="1.20.120.160">
    <property type="entry name" value="HPT domain"/>
    <property type="match status" value="1"/>
</dbReference>
<evidence type="ECO:0000256" key="3">
    <source>
        <dbReference type="ARBA" id="ARBA00021495"/>
    </source>
</evidence>
<dbReference type="SMART" id="SM01231">
    <property type="entry name" value="H-kinase_dim"/>
    <property type="match status" value="1"/>
</dbReference>
<evidence type="ECO:0000256" key="8">
    <source>
        <dbReference type="ARBA" id="ARBA00022777"/>
    </source>
</evidence>
<dbReference type="Gene3D" id="1.10.287.560">
    <property type="entry name" value="Histidine kinase CheA-like, homodimeric domain"/>
    <property type="match status" value="1"/>
</dbReference>
<dbReference type="Pfam" id="PF02518">
    <property type="entry name" value="HATPase_c"/>
    <property type="match status" value="1"/>
</dbReference>
<dbReference type="InterPro" id="IPR005467">
    <property type="entry name" value="His_kinase_dom"/>
</dbReference>
<dbReference type="AlphaFoldDB" id="A0A1Y6D0N2"/>
<dbReference type="InterPro" id="IPR008207">
    <property type="entry name" value="Sig_transdc_His_kin_Hpt_dom"/>
</dbReference>
<evidence type="ECO:0000256" key="7">
    <source>
        <dbReference type="ARBA" id="ARBA00022741"/>
    </source>
</evidence>
<dbReference type="Gene3D" id="3.30.565.10">
    <property type="entry name" value="Histidine kinase-like ATPase, C-terminal domain"/>
    <property type="match status" value="1"/>
</dbReference>
<dbReference type="SUPFAM" id="SSF50341">
    <property type="entry name" value="CheW-like"/>
    <property type="match status" value="1"/>
</dbReference>
<dbReference type="InterPro" id="IPR003594">
    <property type="entry name" value="HATPase_dom"/>
</dbReference>
<dbReference type="OrthoDB" id="9803176at2"/>
<organism evidence="16 17">
    <name type="scientific">Methylomagnum ishizawai</name>
    <dbReference type="NCBI Taxonomy" id="1760988"/>
    <lineage>
        <taxon>Bacteria</taxon>
        <taxon>Pseudomonadati</taxon>
        <taxon>Pseudomonadota</taxon>
        <taxon>Gammaproteobacteria</taxon>
        <taxon>Methylococcales</taxon>
        <taxon>Methylococcaceae</taxon>
        <taxon>Methylomagnum</taxon>
    </lineage>
</organism>
<feature type="modified residue" description="Phosphohistidine" evidence="12">
    <location>
        <position position="48"/>
    </location>
</feature>
<dbReference type="PROSITE" id="PS50109">
    <property type="entry name" value="HIS_KIN"/>
    <property type="match status" value="1"/>
</dbReference>
<dbReference type="GO" id="GO:0006935">
    <property type="term" value="P:chemotaxis"/>
    <property type="evidence" value="ECO:0007669"/>
    <property type="project" value="UniProtKB-KW"/>
</dbReference>
<evidence type="ECO:0000256" key="5">
    <source>
        <dbReference type="ARBA" id="ARBA00022553"/>
    </source>
</evidence>
<evidence type="ECO:0000256" key="1">
    <source>
        <dbReference type="ARBA" id="ARBA00000085"/>
    </source>
</evidence>
<dbReference type="PANTHER" id="PTHR43395">
    <property type="entry name" value="SENSOR HISTIDINE KINASE CHEA"/>
    <property type="match status" value="1"/>
</dbReference>
<dbReference type="InterPro" id="IPR004105">
    <property type="entry name" value="CheA-like_dim"/>
</dbReference>
<dbReference type="GO" id="GO:0000155">
    <property type="term" value="F:phosphorelay sensor kinase activity"/>
    <property type="evidence" value="ECO:0007669"/>
    <property type="project" value="InterPro"/>
</dbReference>
<keyword evidence="8 16" id="KW-0418">Kinase</keyword>
<dbReference type="PANTHER" id="PTHR43395:SF10">
    <property type="entry name" value="CHEMOTAXIS PROTEIN CHEA"/>
    <property type="match status" value="1"/>
</dbReference>